<feature type="signal peptide" evidence="1">
    <location>
        <begin position="1"/>
        <end position="25"/>
    </location>
</feature>
<reference evidence="2" key="1">
    <citation type="submission" date="2021-01" db="EMBL/GenBank/DDBJ databases">
        <title>Genomic Encyclopedia of Type Strains, Phase IV (KMG-IV): sequencing the most valuable type-strain genomes for metagenomic binning, comparative biology and taxonomic classification.</title>
        <authorList>
            <person name="Goeker M."/>
        </authorList>
    </citation>
    <scope>NUCLEOTIDE SEQUENCE</scope>
    <source>
        <strain evidence="2">DSM 21943</strain>
    </source>
</reference>
<dbReference type="RefSeq" id="WP_204466724.1">
    <property type="nucleotide sequence ID" value="NZ_JAFBCV010000008.1"/>
</dbReference>
<dbReference type="PROSITE" id="PS51257">
    <property type="entry name" value="PROKAR_LIPOPROTEIN"/>
    <property type="match status" value="1"/>
</dbReference>
<dbReference type="Proteomes" id="UP001179280">
    <property type="component" value="Unassembled WGS sequence"/>
</dbReference>
<proteinExistence type="predicted"/>
<protein>
    <submittedName>
        <fullName evidence="2">Uncharacterized protein</fullName>
    </submittedName>
</protein>
<feature type="chain" id="PRO_5045605117" evidence="1">
    <location>
        <begin position="26"/>
        <end position="142"/>
    </location>
</feature>
<evidence type="ECO:0000313" key="3">
    <source>
        <dbReference type="Proteomes" id="UP001179280"/>
    </source>
</evidence>
<evidence type="ECO:0000313" key="2">
    <source>
        <dbReference type="EMBL" id="MBM7839484.1"/>
    </source>
</evidence>
<keyword evidence="3" id="KW-1185">Reference proteome</keyword>
<evidence type="ECO:0000256" key="1">
    <source>
        <dbReference type="SAM" id="SignalP"/>
    </source>
</evidence>
<keyword evidence="1" id="KW-0732">Signal</keyword>
<organism evidence="2 3">
    <name type="scientific">Shouchella xiaoxiensis</name>
    <dbReference type="NCBI Taxonomy" id="766895"/>
    <lineage>
        <taxon>Bacteria</taxon>
        <taxon>Bacillati</taxon>
        <taxon>Bacillota</taxon>
        <taxon>Bacilli</taxon>
        <taxon>Bacillales</taxon>
        <taxon>Bacillaceae</taxon>
        <taxon>Shouchella</taxon>
    </lineage>
</organism>
<accession>A0ABS2SYH4</accession>
<gene>
    <name evidence="2" type="ORF">JOC54_002764</name>
</gene>
<name>A0ABS2SYH4_9BACI</name>
<comment type="caution">
    <text evidence="2">The sequence shown here is derived from an EMBL/GenBank/DDBJ whole genome shotgun (WGS) entry which is preliminary data.</text>
</comment>
<sequence length="142" mass="16014">MKKAFLAGFAWALTFLLLVGCQTQSGVKEVELDHLEEAISSFFQGVEDTNGTYMYYKGEDIKYVMLNGKNTHLGQEEVAFTHFDVEVIEDTLTIHYTEDEFSEDEAARNQVVYEITENSDISMVAIYKNGEEAIFEVVSGGE</sequence>
<dbReference type="EMBL" id="JAFBCV010000008">
    <property type="protein sequence ID" value="MBM7839484.1"/>
    <property type="molecule type" value="Genomic_DNA"/>
</dbReference>